<organism evidence="1 2">
    <name type="scientific">Hygrophoropsis aurantiaca</name>
    <dbReference type="NCBI Taxonomy" id="72124"/>
    <lineage>
        <taxon>Eukaryota</taxon>
        <taxon>Fungi</taxon>
        <taxon>Dikarya</taxon>
        <taxon>Basidiomycota</taxon>
        <taxon>Agaricomycotina</taxon>
        <taxon>Agaricomycetes</taxon>
        <taxon>Agaricomycetidae</taxon>
        <taxon>Boletales</taxon>
        <taxon>Coniophorineae</taxon>
        <taxon>Hygrophoropsidaceae</taxon>
        <taxon>Hygrophoropsis</taxon>
    </lineage>
</organism>
<protein>
    <submittedName>
        <fullName evidence="1">Uncharacterized protein</fullName>
    </submittedName>
</protein>
<proteinExistence type="predicted"/>
<evidence type="ECO:0000313" key="2">
    <source>
        <dbReference type="Proteomes" id="UP000790377"/>
    </source>
</evidence>
<dbReference type="Proteomes" id="UP000790377">
    <property type="component" value="Unassembled WGS sequence"/>
</dbReference>
<gene>
    <name evidence="1" type="ORF">BJ138DRAFT_1118902</name>
</gene>
<dbReference type="EMBL" id="MU268308">
    <property type="protein sequence ID" value="KAH7904972.1"/>
    <property type="molecule type" value="Genomic_DNA"/>
</dbReference>
<accession>A0ACB7ZW72</accession>
<reference evidence="1" key="1">
    <citation type="journal article" date="2021" name="New Phytol.">
        <title>Evolutionary innovations through gain and loss of genes in the ectomycorrhizal Boletales.</title>
        <authorList>
            <person name="Wu G."/>
            <person name="Miyauchi S."/>
            <person name="Morin E."/>
            <person name="Kuo A."/>
            <person name="Drula E."/>
            <person name="Varga T."/>
            <person name="Kohler A."/>
            <person name="Feng B."/>
            <person name="Cao Y."/>
            <person name="Lipzen A."/>
            <person name="Daum C."/>
            <person name="Hundley H."/>
            <person name="Pangilinan J."/>
            <person name="Johnson J."/>
            <person name="Barry K."/>
            <person name="LaButti K."/>
            <person name="Ng V."/>
            <person name="Ahrendt S."/>
            <person name="Min B."/>
            <person name="Choi I.G."/>
            <person name="Park H."/>
            <person name="Plett J.M."/>
            <person name="Magnuson J."/>
            <person name="Spatafora J.W."/>
            <person name="Nagy L.G."/>
            <person name="Henrissat B."/>
            <person name="Grigoriev I.V."/>
            <person name="Yang Z.L."/>
            <person name="Xu J."/>
            <person name="Martin F.M."/>
        </authorList>
    </citation>
    <scope>NUCLEOTIDE SEQUENCE</scope>
    <source>
        <strain evidence="1">ATCC 28755</strain>
    </source>
</reference>
<evidence type="ECO:0000313" key="1">
    <source>
        <dbReference type="EMBL" id="KAH7904972.1"/>
    </source>
</evidence>
<sequence length="721" mass="81231">MLSLTAKVATYDFYRALEKLTVNTGIDVPKSRYPALMRMNLQWRHLKGLKRGGRGHDPTGVTGTQDAKLAIRCPSCPLPGINLPRDWKTIALEQPFLYYARVTFNCNFRLKNQLISSYAVDPGLGTGMSYFGALPGYREFLLERINDKDISTCVGFNALAQANTKFSKGLRYTGVGACGCARSEMFMPNGVGNLQKGERYANVDYILASALRGVQLPAVVVSYDIACQYFINFFNRMTTWPDKLKLNEETAYSFHYVPGVGVTDGEAAERLWAPHNALGNSTKTQGPGSRHDVLDDHFGFWNWLKYIGMGSSLMQKYKAAVPERNRQVEAHNGFTASLPTHAVAEWTAMVTAWEQDSSHPKQAPSPYEVSGAALSEARVREDLAREEETRLINGGIALHEISPASFIATGLELEDIQRRLRADVKNSRAVTDIQKTRLTERRNALRTKIRNWERLQFIYMPGLIQLQDELARADTTPTSGPQSTHPENADICFPSTIPCDRQPTVCQSGLVEIEERLRTAQCHDSLDSMRDTLRLKTRMIAFKNQNHRGQQEGTRSRTLIDGVQQRVQLHADKYRHARARKLLLTGPGNWELVLRELLPSDARSYVDPEVLAKQNKRAVQRGAGGVDKCEIDHNTTLPNENDRQRATGETRRTLSWIWTTVPLVPTRGERKIDDSLRAEWPLQDINNFSGSDDEMDDKMDDDDGEMVDDEFDEDVVDEDVD</sequence>
<keyword evidence="2" id="KW-1185">Reference proteome</keyword>
<comment type="caution">
    <text evidence="1">The sequence shown here is derived from an EMBL/GenBank/DDBJ whole genome shotgun (WGS) entry which is preliminary data.</text>
</comment>
<name>A0ACB7ZW72_9AGAM</name>